<evidence type="ECO:0000313" key="2">
    <source>
        <dbReference type="EMBL" id="GAA4992790.1"/>
    </source>
</evidence>
<dbReference type="Pfam" id="PF01656">
    <property type="entry name" value="CbiA"/>
    <property type="match status" value="1"/>
</dbReference>
<dbReference type="EMBL" id="BAABHS010000048">
    <property type="protein sequence ID" value="GAA4992790.1"/>
    <property type="molecule type" value="Genomic_DNA"/>
</dbReference>
<accession>A0ABP9IA63</accession>
<dbReference type="PANTHER" id="PTHR13696">
    <property type="entry name" value="P-LOOP CONTAINING NUCLEOSIDE TRIPHOSPHATE HYDROLASE"/>
    <property type="match status" value="1"/>
</dbReference>
<dbReference type="PIRSF" id="PIRSF009320">
    <property type="entry name" value="Nuc_binding_HP_1000"/>
    <property type="match status" value="1"/>
</dbReference>
<dbReference type="InterPro" id="IPR002586">
    <property type="entry name" value="CobQ/CobB/MinD/ParA_Nub-bd_dom"/>
</dbReference>
<comment type="caution">
    <text evidence="2">The sequence shown here is derived from an EMBL/GenBank/DDBJ whole genome shotgun (WGS) entry which is preliminary data.</text>
</comment>
<dbReference type="SUPFAM" id="SSF52540">
    <property type="entry name" value="P-loop containing nucleoside triphosphate hydrolases"/>
    <property type="match status" value="1"/>
</dbReference>
<dbReference type="InterPro" id="IPR027417">
    <property type="entry name" value="P-loop_NTPase"/>
</dbReference>
<gene>
    <name evidence="2" type="ORF">GCM10023205_76740</name>
</gene>
<evidence type="ECO:0000313" key="3">
    <source>
        <dbReference type="Proteomes" id="UP001500466"/>
    </source>
</evidence>
<reference evidence="3" key="1">
    <citation type="journal article" date="2019" name="Int. J. Syst. Evol. Microbiol.">
        <title>The Global Catalogue of Microorganisms (GCM) 10K type strain sequencing project: providing services to taxonomists for standard genome sequencing and annotation.</title>
        <authorList>
            <consortium name="The Broad Institute Genomics Platform"/>
            <consortium name="The Broad Institute Genome Sequencing Center for Infectious Disease"/>
            <person name="Wu L."/>
            <person name="Ma J."/>
        </authorList>
    </citation>
    <scope>NUCLEOTIDE SEQUENCE [LARGE SCALE GENOMIC DNA]</scope>
    <source>
        <strain evidence="3">JCM 17986</strain>
    </source>
</reference>
<organism evidence="2 3">
    <name type="scientific">Yinghuangia aomiensis</name>
    <dbReference type="NCBI Taxonomy" id="676205"/>
    <lineage>
        <taxon>Bacteria</taxon>
        <taxon>Bacillati</taxon>
        <taxon>Actinomycetota</taxon>
        <taxon>Actinomycetes</taxon>
        <taxon>Kitasatosporales</taxon>
        <taxon>Streptomycetaceae</taxon>
        <taxon>Yinghuangia</taxon>
    </lineage>
</organism>
<dbReference type="Proteomes" id="UP001500466">
    <property type="component" value="Unassembled WGS sequence"/>
</dbReference>
<dbReference type="InterPro" id="IPR050678">
    <property type="entry name" value="DNA_Partitioning_ATPase"/>
</dbReference>
<dbReference type="Gene3D" id="3.40.50.300">
    <property type="entry name" value="P-loop containing nucleotide triphosphate hydrolases"/>
    <property type="match status" value="1"/>
</dbReference>
<keyword evidence="3" id="KW-1185">Reference proteome</keyword>
<sequence>MAQVHLLLNQKGGVGKSTLTVNLAAITADVIARPDRQVPPVLAVSIDPQGSATWWADRVGDDLPFDFVQAHREPQELSRLKEIDGYEHIFVDTPGWIGPDADDDGVEDRDPLGDGRAGVALRAVLEAADDVIVPIEPEGLGFLPTANTIENVVKPRGIPYTVVINNWDPRDGTADLDETKAFIDGQQFHRAQTVVRHYKIHTRAAVENRVVTQYPRNRISLEAREDFFRLALELGLGGTRRQRKGAGRAAK</sequence>
<feature type="domain" description="CobQ/CobB/MinD/ParA nucleotide binding" evidence="1">
    <location>
        <begin position="8"/>
        <end position="176"/>
    </location>
</feature>
<evidence type="ECO:0000259" key="1">
    <source>
        <dbReference type="Pfam" id="PF01656"/>
    </source>
</evidence>
<dbReference type="PANTHER" id="PTHR13696:SF52">
    <property type="entry name" value="PARA FAMILY PROTEIN CT_582"/>
    <property type="match status" value="1"/>
</dbReference>
<protein>
    <submittedName>
        <fullName evidence="2">ParA family protein</fullName>
    </submittedName>
</protein>
<proteinExistence type="predicted"/>
<name>A0ABP9IA63_9ACTN</name>
<dbReference type="CDD" id="cd02042">
    <property type="entry name" value="ParAB_family"/>
    <property type="match status" value="1"/>
</dbReference>